<comment type="similarity">
    <text evidence="6">Belongs to the AAA ATPase family. AFG2 subfamily.</text>
</comment>
<organism evidence="8 9">
    <name type="scientific">Octopus vulgaris</name>
    <name type="common">Common octopus</name>
    <dbReference type="NCBI Taxonomy" id="6645"/>
    <lineage>
        <taxon>Eukaryota</taxon>
        <taxon>Metazoa</taxon>
        <taxon>Spiralia</taxon>
        <taxon>Lophotrochozoa</taxon>
        <taxon>Mollusca</taxon>
        <taxon>Cephalopoda</taxon>
        <taxon>Coleoidea</taxon>
        <taxon>Octopodiformes</taxon>
        <taxon>Octopoda</taxon>
        <taxon>Incirrata</taxon>
        <taxon>Octopodidae</taxon>
        <taxon>Octopus</taxon>
    </lineage>
</organism>
<dbReference type="PANTHER" id="PTHR23077:SF27">
    <property type="entry name" value="ATPASE FAMILY GENE 2 PROTEIN HOMOLOG A"/>
    <property type="match status" value="1"/>
</dbReference>
<evidence type="ECO:0000259" key="7">
    <source>
        <dbReference type="SMART" id="SM00382"/>
    </source>
</evidence>
<dbReference type="GO" id="GO:0005524">
    <property type="term" value="F:ATP binding"/>
    <property type="evidence" value="ECO:0007669"/>
    <property type="project" value="UniProtKB-KW"/>
</dbReference>
<evidence type="ECO:0000256" key="2">
    <source>
        <dbReference type="ARBA" id="ARBA00022490"/>
    </source>
</evidence>
<dbReference type="InterPro" id="IPR003960">
    <property type="entry name" value="ATPase_AAA_CS"/>
</dbReference>
<dbReference type="AlphaFoldDB" id="A0AA36BD61"/>
<name>A0AA36BD61_OCTVU</name>
<dbReference type="Gene3D" id="3.40.50.300">
    <property type="entry name" value="P-loop containing nucleotide triphosphate hydrolases"/>
    <property type="match status" value="2"/>
</dbReference>
<feature type="domain" description="AAA+ ATPase" evidence="7">
    <location>
        <begin position="436"/>
        <end position="575"/>
    </location>
</feature>
<dbReference type="FunFam" id="3.40.50.300:FF:000567">
    <property type="entry name" value="ATPase, AAA family protein"/>
    <property type="match status" value="1"/>
</dbReference>
<reference evidence="8" key="1">
    <citation type="submission" date="2023-08" db="EMBL/GenBank/DDBJ databases">
        <authorList>
            <person name="Alioto T."/>
            <person name="Alioto T."/>
            <person name="Gomez Garrido J."/>
        </authorList>
    </citation>
    <scope>NUCLEOTIDE SEQUENCE</scope>
</reference>
<dbReference type="FunFam" id="3.40.50.300:FF:001985">
    <property type="entry name" value="Chromosome 9, whole genome shotgun sequence"/>
    <property type="match status" value="1"/>
</dbReference>
<dbReference type="CDD" id="cd19511">
    <property type="entry name" value="RecA-like_CDC48_r2-like"/>
    <property type="match status" value="1"/>
</dbReference>
<dbReference type="FunFam" id="1.10.8.60:FF:000069">
    <property type="entry name" value="spermatogenesis-associated protein 5 isoform X1"/>
    <property type="match status" value="1"/>
</dbReference>
<dbReference type="EMBL" id="OX597826">
    <property type="protein sequence ID" value="CAI9731878.1"/>
    <property type="molecule type" value="Genomic_DNA"/>
</dbReference>
<dbReference type="Proteomes" id="UP001162480">
    <property type="component" value="Chromosome 13"/>
</dbReference>
<evidence type="ECO:0000256" key="3">
    <source>
        <dbReference type="ARBA" id="ARBA00022737"/>
    </source>
</evidence>
<evidence type="ECO:0000256" key="6">
    <source>
        <dbReference type="ARBA" id="ARBA00061477"/>
    </source>
</evidence>
<keyword evidence="4" id="KW-0547">Nucleotide-binding</keyword>
<dbReference type="Gene3D" id="1.10.8.60">
    <property type="match status" value="2"/>
</dbReference>
<dbReference type="PROSITE" id="PS00674">
    <property type="entry name" value="AAA"/>
    <property type="match status" value="2"/>
</dbReference>
<dbReference type="Pfam" id="PF17862">
    <property type="entry name" value="AAA_lid_3"/>
    <property type="match status" value="2"/>
</dbReference>
<keyword evidence="2" id="KW-0963">Cytoplasm</keyword>
<keyword evidence="5" id="KW-0067">ATP-binding</keyword>
<evidence type="ECO:0000313" key="8">
    <source>
        <dbReference type="EMBL" id="CAI9731878.1"/>
    </source>
</evidence>
<comment type="subcellular location">
    <subcellularLocation>
        <location evidence="1">Cytoplasm</location>
    </subcellularLocation>
</comment>
<dbReference type="GO" id="GO:0016887">
    <property type="term" value="F:ATP hydrolysis activity"/>
    <property type="evidence" value="ECO:0007669"/>
    <property type="project" value="InterPro"/>
</dbReference>
<gene>
    <name evidence="8" type="ORF">OCTVUL_1B010372</name>
</gene>
<dbReference type="PANTHER" id="PTHR23077">
    <property type="entry name" value="AAA-FAMILY ATPASE"/>
    <property type="match status" value="1"/>
</dbReference>
<dbReference type="Pfam" id="PF00004">
    <property type="entry name" value="AAA"/>
    <property type="match status" value="2"/>
</dbReference>
<dbReference type="SMART" id="SM00382">
    <property type="entry name" value="AAA"/>
    <property type="match status" value="2"/>
</dbReference>
<sequence>MFREDSSVIKKQLSLQKKLIIRQLPKMPAKPKAARSEWNECAQCGKIINYRHVSKHSLQCGVVTGIETSGYLYHGTLHGIVSSFAKNSELSSDQKNLKVPSSIKSDLVYLHPSCLPFCKLAIGQPCLVDGQYVQIIWPYAFNDPCTIVMSDELLLKLDKKVDDSVSICCLPQPHWQASILHLQPKCCKDFHSSNDFIKYLQLKLDGKFFCENNKFSVNYYGQACSFTIKKIQGFTEHLSFQVSKSRSVDTKGTDNMLADSMSKMEISSEKITSFADIHPETPTSTKVKQKISCEKKILDENLSQDENSLTTSCTSLANENPGPSNSSCSLSNSFVETLKSPVQVSTPLSSSTMQGFHTPSKANLTCDINCERTFFKVTTNTKIVVNGSEKKSQTKKAPSVFYSSVGGLDAQIAALRETIDLPLSSPDLFSAYGLSLPKGILLYGPSGCGKTLLMRAISNEVQCFISEIKGPEIWSKYFGETESRLREIFRKAKERAPSIILIDEFDSLCPKRQNSATELEKRVVSTLLTLMDGISNDVCDELLLVVAATSKPEVIDSALRRPGRFDREIEVGVPTAKDRLDILKKLLKNIPNTVTEAEVKDIADAAHGFVGADLSAICKEASLKALRTGNHSSVRLTVSHLIHGLNVTNPSAMREVLLEVPQVHWSDIGGQYDIKQKLKQAIEWPLTHPEVFTNMGIQPSKGILLYGPPGCSKTMIAKALATESGLNFIAIKGPELFNKWVGESEKAVREVFRKARAAAPAIIFFDEIDALAIQRGSSSGGSNVEDRVLAQLLTEIDGVEKLKDVTIVAATNRPDMIDEALLRPGRIDRILYIPLPDLLTRKDIFRIRVNNMPVASDVCIDSLAKSTEGYSGAEICAVCQEAALIALEENIDVEIVELKHFEQSLDILKPPARFELNSQRLCRHRKPAFVIFLSNIFTDLLFVVERLLAEKATSKEHCQIFPSFSHFIDV</sequence>
<dbReference type="InterPro" id="IPR027417">
    <property type="entry name" value="P-loop_NTPase"/>
</dbReference>
<dbReference type="GO" id="GO:0005737">
    <property type="term" value="C:cytoplasm"/>
    <property type="evidence" value="ECO:0007669"/>
    <property type="project" value="UniProtKB-SubCell"/>
</dbReference>
<proteinExistence type="inferred from homology"/>
<keyword evidence="9" id="KW-1185">Reference proteome</keyword>
<keyword evidence="3" id="KW-0677">Repeat</keyword>
<dbReference type="SUPFAM" id="SSF52540">
    <property type="entry name" value="P-loop containing nucleoside triphosphate hydrolases"/>
    <property type="match status" value="2"/>
</dbReference>
<evidence type="ECO:0000256" key="4">
    <source>
        <dbReference type="ARBA" id="ARBA00022741"/>
    </source>
</evidence>
<evidence type="ECO:0000256" key="1">
    <source>
        <dbReference type="ARBA" id="ARBA00004496"/>
    </source>
</evidence>
<dbReference type="InterPro" id="IPR041569">
    <property type="entry name" value="AAA_lid_3"/>
</dbReference>
<evidence type="ECO:0000256" key="5">
    <source>
        <dbReference type="ARBA" id="ARBA00022840"/>
    </source>
</evidence>
<dbReference type="InterPro" id="IPR050168">
    <property type="entry name" value="AAA_ATPase_domain"/>
</dbReference>
<accession>A0AA36BD61</accession>
<protein>
    <submittedName>
        <fullName evidence="8">Family 2 homolog isoform X1</fullName>
    </submittedName>
</protein>
<feature type="domain" description="AAA+ ATPase" evidence="7">
    <location>
        <begin position="699"/>
        <end position="837"/>
    </location>
</feature>
<dbReference type="InterPro" id="IPR003593">
    <property type="entry name" value="AAA+_ATPase"/>
</dbReference>
<dbReference type="CDD" id="cd19503">
    <property type="entry name" value="RecA-like_CDC48_NLV2_r1-like"/>
    <property type="match status" value="1"/>
</dbReference>
<dbReference type="InterPro" id="IPR003959">
    <property type="entry name" value="ATPase_AAA_core"/>
</dbReference>
<evidence type="ECO:0000313" key="9">
    <source>
        <dbReference type="Proteomes" id="UP001162480"/>
    </source>
</evidence>